<evidence type="ECO:0000313" key="4">
    <source>
        <dbReference type="Proteomes" id="UP000288716"/>
    </source>
</evidence>
<dbReference type="PROSITE" id="PS00022">
    <property type="entry name" value="EGF_1"/>
    <property type="match status" value="1"/>
</dbReference>
<dbReference type="AlphaFoldDB" id="A0A443SKY4"/>
<evidence type="ECO:0000256" key="1">
    <source>
        <dbReference type="SAM" id="Phobius"/>
    </source>
</evidence>
<name>A0A443SKY4_9ACAR</name>
<dbReference type="InterPro" id="IPR052108">
    <property type="entry name" value="MEGF/SIB"/>
</dbReference>
<proteinExistence type="predicted"/>
<organism evidence="3 4">
    <name type="scientific">Leptotrombidium deliense</name>
    <dbReference type="NCBI Taxonomy" id="299467"/>
    <lineage>
        <taxon>Eukaryota</taxon>
        <taxon>Metazoa</taxon>
        <taxon>Ecdysozoa</taxon>
        <taxon>Arthropoda</taxon>
        <taxon>Chelicerata</taxon>
        <taxon>Arachnida</taxon>
        <taxon>Acari</taxon>
        <taxon>Acariformes</taxon>
        <taxon>Trombidiformes</taxon>
        <taxon>Prostigmata</taxon>
        <taxon>Anystina</taxon>
        <taxon>Parasitengona</taxon>
        <taxon>Trombiculoidea</taxon>
        <taxon>Trombiculidae</taxon>
        <taxon>Leptotrombidium</taxon>
    </lineage>
</organism>
<protein>
    <submittedName>
        <fullName evidence="3">Multiple epidermal growth factor-like domains protein 11</fullName>
    </submittedName>
</protein>
<keyword evidence="4" id="KW-1185">Reference proteome</keyword>
<evidence type="ECO:0000259" key="2">
    <source>
        <dbReference type="PROSITE" id="PS00022"/>
    </source>
</evidence>
<dbReference type="CDD" id="cd00055">
    <property type="entry name" value="EGF_Lam"/>
    <property type="match status" value="2"/>
</dbReference>
<feature type="domain" description="EGF-like" evidence="2">
    <location>
        <begin position="69"/>
        <end position="80"/>
    </location>
</feature>
<gene>
    <name evidence="3" type="ORF">B4U80_08289</name>
</gene>
<dbReference type="PANTHER" id="PTHR24035:SF109">
    <property type="entry name" value="PROTEIN DRAPER"/>
    <property type="match status" value="1"/>
</dbReference>
<feature type="transmembrane region" description="Helical" evidence="1">
    <location>
        <begin position="156"/>
        <end position="178"/>
    </location>
</feature>
<evidence type="ECO:0000313" key="3">
    <source>
        <dbReference type="EMBL" id="RWS28190.1"/>
    </source>
</evidence>
<keyword evidence="1" id="KW-0472">Membrane</keyword>
<dbReference type="InterPro" id="IPR000742">
    <property type="entry name" value="EGF"/>
</dbReference>
<dbReference type="SMART" id="SM00180">
    <property type="entry name" value="EGF_Lam"/>
    <property type="match status" value="3"/>
</dbReference>
<dbReference type="OrthoDB" id="18487at2759"/>
<keyword evidence="1" id="KW-1133">Transmembrane helix</keyword>
<accession>A0A443SKY4</accession>
<sequence>MTHSLNILTACQDGKWGRSCEKTCNCSNGGRCDAETGKCICPPGTIGSDCVYACDCRNDGLCEKHTGQCLCSEGYLGSKCESQCPKGKFGKSCAFVCECDSSTSECSHITGECFCHAGYSGKKCDIKNCTLLKDADCSSNTLYLASSPVEEKSNGFVLIACICSLSLIILIISIFALLKYKQRVHQLKHELAYVTYIADKPKDTFNNPVYDCQPETSAKQMNAAPLNLNITAGLKTIKNDLDCKNNIQKAKLNMSDDEYFGACGGLSDDLSHKEANLNANIYHNIDDLKSYKEPLYDEIKLKGVDEENDNYDHLEYDRPRTLVRPNYDYIDNLKQV</sequence>
<dbReference type="Proteomes" id="UP000288716">
    <property type="component" value="Unassembled WGS sequence"/>
</dbReference>
<dbReference type="EMBL" id="NCKV01001528">
    <property type="protein sequence ID" value="RWS28190.1"/>
    <property type="molecule type" value="Genomic_DNA"/>
</dbReference>
<dbReference type="InterPro" id="IPR002049">
    <property type="entry name" value="LE_dom"/>
</dbReference>
<dbReference type="Gene3D" id="2.170.300.10">
    <property type="entry name" value="Tie2 ligand-binding domain superfamily"/>
    <property type="match status" value="2"/>
</dbReference>
<dbReference type="SMART" id="SM00181">
    <property type="entry name" value="EGF"/>
    <property type="match status" value="3"/>
</dbReference>
<dbReference type="PRINTS" id="PR00011">
    <property type="entry name" value="EGFLAMININ"/>
</dbReference>
<keyword evidence="1" id="KW-0812">Transmembrane</keyword>
<dbReference type="VEuPathDB" id="VectorBase:LDEU003849"/>
<dbReference type="STRING" id="299467.A0A443SKY4"/>
<dbReference type="Pfam" id="PF00053">
    <property type="entry name" value="EGF_laminin"/>
    <property type="match status" value="3"/>
</dbReference>
<reference evidence="3 4" key="1">
    <citation type="journal article" date="2018" name="Gigascience">
        <title>Genomes of trombidid mites reveal novel predicted allergens and laterally-transferred genes associated with secondary metabolism.</title>
        <authorList>
            <person name="Dong X."/>
            <person name="Chaisiri K."/>
            <person name="Xia D."/>
            <person name="Armstrong S.D."/>
            <person name="Fang Y."/>
            <person name="Donnelly M.J."/>
            <person name="Kadowaki T."/>
            <person name="McGarry J.W."/>
            <person name="Darby A.C."/>
            <person name="Makepeace B.L."/>
        </authorList>
    </citation>
    <scope>NUCLEOTIDE SEQUENCE [LARGE SCALE GENOMIC DNA]</scope>
    <source>
        <strain evidence="3">UoL-UT</strain>
    </source>
</reference>
<dbReference type="PANTHER" id="PTHR24035">
    <property type="entry name" value="MULTIPLE EPIDERMAL GROWTH FACTOR-LIKE DOMAINS PROTEIN"/>
    <property type="match status" value="1"/>
</dbReference>
<comment type="caution">
    <text evidence="3">The sequence shown here is derived from an EMBL/GenBank/DDBJ whole genome shotgun (WGS) entry which is preliminary data.</text>
</comment>